<protein>
    <submittedName>
        <fullName evidence="1">Uncharacterized protein</fullName>
    </submittedName>
</protein>
<accession>A0A1V0SHQ4</accession>
<evidence type="ECO:0000313" key="1">
    <source>
        <dbReference type="EMBL" id="ARF11174.1"/>
    </source>
</evidence>
<dbReference type="EMBL" id="KY684108">
    <property type="protein sequence ID" value="ARF11174.1"/>
    <property type="molecule type" value="Genomic_DNA"/>
</dbReference>
<proteinExistence type="predicted"/>
<sequence>MGWNVKKLGKNTYELTKKIDVSDNNLTKFIEAITQISK</sequence>
<organism evidence="1">
    <name type="scientific">Klosneuvirus KNV1</name>
    <dbReference type="NCBI Taxonomy" id="1977640"/>
    <lineage>
        <taxon>Viruses</taxon>
        <taxon>Varidnaviria</taxon>
        <taxon>Bamfordvirae</taxon>
        <taxon>Nucleocytoviricota</taxon>
        <taxon>Megaviricetes</taxon>
        <taxon>Imitervirales</taxon>
        <taxon>Mimiviridae</taxon>
        <taxon>Klosneuvirinae</taxon>
        <taxon>Klosneuvirus</taxon>
    </lineage>
</organism>
<gene>
    <name evidence="1" type="ORF">Klosneuvirus_1_31</name>
</gene>
<reference evidence="1" key="1">
    <citation type="journal article" date="2017" name="Science">
        <title>Giant viruses with an expanded complement of translation system components.</title>
        <authorList>
            <person name="Schulz F."/>
            <person name="Yutin N."/>
            <person name="Ivanova N.N."/>
            <person name="Ortega D.R."/>
            <person name="Lee T.K."/>
            <person name="Vierheilig J."/>
            <person name="Daims H."/>
            <person name="Horn M."/>
            <person name="Wagner M."/>
            <person name="Jensen G.J."/>
            <person name="Kyrpides N.C."/>
            <person name="Koonin E.V."/>
            <person name="Woyke T."/>
        </authorList>
    </citation>
    <scope>NUCLEOTIDE SEQUENCE</scope>
    <source>
        <strain evidence="1">KNV1</strain>
    </source>
</reference>
<name>A0A1V0SHQ4_9VIRU</name>